<proteinExistence type="predicted"/>
<evidence type="ECO:0008006" key="2">
    <source>
        <dbReference type="Google" id="ProtNLM"/>
    </source>
</evidence>
<protein>
    <recommendedName>
        <fullName evidence="2">DZANK-type domain-containing protein</fullName>
    </recommendedName>
</protein>
<organism evidence="1">
    <name type="scientific">bioreactor metagenome</name>
    <dbReference type="NCBI Taxonomy" id="1076179"/>
    <lineage>
        <taxon>unclassified sequences</taxon>
        <taxon>metagenomes</taxon>
        <taxon>ecological metagenomes</taxon>
    </lineage>
</organism>
<dbReference type="EMBL" id="VSSQ01005338">
    <property type="protein sequence ID" value="MPM28754.1"/>
    <property type="molecule type" value="Genomic_DNA"/>
</dbReference>
<sequence>MGFMDKVGNAANVAKWKADQQVRIIKKQGEIRDIESKLYIQKSQIAETVLYLYKQNKIQNVEVTDLCEIAAQIQGQIDQLKIEIEMIRQEFPPVQVVSLEQDVAYSGLVCPVCGERLAGKFCAVHGVEGVPQTPVSNMVCPVCGQEFVGKFCPKDGSEGVLKQG</sequence>
<gene>
    <name evidence="1" type="ORF">SDC9_75282</name>
</gene>
<evidence type="ECO:0000313" key="1">
    <source>
        <dbReference type="EMBL" id="MPM28754.1"/>
    </source>
</evidence>
<dbReference type="AlphaFoldDB" id="A0A644YRQ2"/>
<name>A0A644YRQ2_9ZZZZ</name>
<comment type="caution">
    <text evidence="1">The sequence shown here is derived from an EMBL/GenBank/DDBJ whole genome shotgun (WGS) entry which is preliminary data.</text>
</comment>
<accession>A0A644YRQ2</accession>
<reference evidence="1" key="1">
    <citation type="submission" date="2019-08" db="EMBL/GenBank/DDBJ databases">
        <authorList>
            <person name="Kucharzyk K."/>
            <person name="Murdoch R.W."/>
            <person name="Higgins S."/>
            <person name="Loffler F."/>
        </authorList>
    </citation>
    <scope>NUCLEOTIDE SEQUENCE</scope>
</reference>